<feature type="signal peptide" evidence="8">
    <location>
        <begin position="1"/>
        <end position="19"/>
    </location>
</feature>
<dbReference type="EMBL" id="PTRA01000006">
    <property type="protein sequence ID" value="PQA54494.1"/>
    <property type="molecule type" value="Genomic_DNA"/>
</dbReference>
<dbReference type="SUPFAM" id="SSF49464">
    <property type="entry name" value="Carboxypeptidase regulatory domain-like"/>
    <property type="match status" value="1"/>
</dbReference>
<evidence type="ECO:0000259" key="9">
    <source>
        <dbReference type="Pfam" id="PF07715"/>
    </source>
</evidence>
<protein>
    <submittedName>
        <fullName evidence="10">SusC/RagA family protein</fullName>
    </submittedName>
</protein>
<dbReference type="Pfam" id="PF07715">
    <property type="entry name" value="Plug"/>
    <property type="match status" value="1"/>
</dbReference>
<dbReference type="InterPro" id="IPR008969">
    <property type="entry name" value="CarboxyPept-like_regulatory"/>
</dbReference>
<dbReference type="NCBIfam" id="TIGR04056">
    <property type="entry name" value="OMP_RagA_SusC"/>
    <property type="match status" value="1"/>
</dbReference>
<dbReference type="InterPro" id="IPR023997">
    <property type="entry name" value="TonB-dep_OMP_SusC/RagA_CS"/>
</dbReference>
<dbReference type="FunFam" id="2.170.130.10:FF:000003">
    <property type="entry name" value="SusC/RagA family TonB-linked outer membrane protein"/>
    <property type="match status" value="1"/>
</dbReference>
<feature type="chain" id="PRO_5015733037" evidence="8">
    <location>
        <begin position="20"/>
        <end position="1032"/>
    </location>
</feature>
<accession>A0A2S7IG67</accession>
<keyword evidence="5 7" id="KW-0472">Membrane</keyword>
<dbReference type="NCBIfam" id="TIGR04057">
    <property type="entry name" value="SusC_RagA_signa"/>
    <property type="match status" value="1"/>
</dbReference>
<keyword evidence="11" id="KW-1185">Reference proteome</keyword>
<dbReference type="InterPro" id="IPR012910">
    <property type="entry name" value="Plug_dom"/>
</dbReference>
<dbReference type="PROSITE" id="PS52016">
    <property type="entry name" value="TONB_DEPENDENT_REC_3"/>
    <property type="match status" value="1"/>
</dbReference>
<dbReference type="OrthoDB" id="9768177at2"/>
<proteinExistence type="inferred from homology"/>
<comment type="caution">
    <text evidence="10">The sequence shown here is derived from an EMBL/GenBank/DDBJ whole genome shotgun (WGS) entry which is preliminary data.</text>
</comment>
<keyword evidence="6 7" id="KW-0998">Cell outer membrane</keyword>
<evidence type="ECO:0000256" key="1">
    <source>
        <dbReference type="ARBA" id="ARBA00004571"/>
    </source>
</evidence>
<evidence type="ECO:0000256" key="8">
    <source>
        <dbReference type="SAM" id="SignalP"/>
    </source>
</evidence>
<dbReference type="Gene3D" id="2.170.130.10">
    <property type="entry name" value="TonB-dependent receptor, plug domain"/>
    <property type="match status" value="1"/>
</dbReference>
<dbReference type="InterPro" id="IPR023996">
    <property type="entry name" value="TonB-dep_OMP_SusC/RagA"/>
</dbReference>
<evidence type="ECO:0000256" key="2">
    <source>
        <dbReference type="ARBA" id="ARBA00022448"/>
    </source>
</evidence>
<keyword evidence="4 7" id="KW-0812">Transmembrane</keyword>
<keyword evidence="3 7" id="KW-1134">Transmembrane beta strand</keyword>
<evidence type="ECO:0000313" key="11">
    <source>
        <dbReference type="Proteomes" id="UP000239590"/>
    </source>
</evidence>
<dbReference type="SUPFAM" id="SSF56935">
    <property type="entry name" value="Porins"/>
    <property type="match status" value="1"/>
</dbReference>
<organism evidence="10 11">
    <name type="scientific">Siphonobacter curvatus</name>
    <dbReference type="NCBI Taxonomy" id="2094562"/>
    <lineage>
        <taxon>Bacteria</taxon>
        <taxon>Pseudomonadati</taxon>
        <taxon>Bacteroidota</taxon>
        <taxon>Cytophagia</taxon>
        <taxon>Cytophagales</taxon>
        <taxon>Cytophagaceae</taxon>
        <taxon>Siphonobacter</taxon>
    </lineage>
</organism>
<sequence length="1032" mass="111498">MFQRAILLGFICVAGSSQAESTPTLPLSKRSIASSSITLGEKTLAPTFILTGKIKDEKGGVVPGATIRLEENANVGTTSDGDGKFSLNIPGTTGTLLISSVGYVSQSIAVSSTKTAVDIVLQTDSKALTEVVVVGYGTQKKVNLTGSVSSISTKEIENRPITQASQALAGLVTGVVVSQGSGQPSNDGAGITIRGIGSYGAGGGPLILVDGLATSINDVDPNNIKSISVLKDAASASIYGSRAANGVILIETKRGQSGKLQVTYNNYLGWQKPTALPEFVDSWEYAKLRNEANVNSGQSPSYTDAQIETFRNQSDPDNYPNVPHFKNLLTSGSGFQMAHSLNFSGGTERSRNLFSASYLSQDGIVAKNGYTRYNFLFNNDSQLSDKLTLKVSLQGYTAENHSPNSNGGGMNSIINFAVRQGPIYAGRKSDGTYGYQDNYSPEAWLSSNSFYKGTNKYFLGGAEMNWNILPGLNLSGKIGYNFWSSYNKEYASDFQFDANKYVGPNTLNVYSGQGTQVTLQSLLSYAKVIQDHSFTVLAGVSQEEYSDSYISGFRKDFPTSLLYELNAGSATGMSSSGSASSWGIRSVFGRLNYSFKDRYLLEANLRADGTSRFPAKGRWGVFPSFSAGWRISEEEFLSSASWLDNLKLRASWGVLGNQNVGTYPYQNLVSLGQNYSFGGALATGAATTRLSNGDITWEETAISNLGLDMSLWKGKLSLVLDVFDKKTTGVLYTIATSSTLGLGTSAVNIGSVKNSGFEAQLTYRGKSNGLNWAISPNFSYIKNRITGLADGLKQNIGSGLFVGQPIGVIYGYVADGLFTSTDEISKYPAQPYAAQPGFVRYKDISGPNGVPDGQVDATYDRQVIGTTVPKYTFGTTLSLDYKGFDFSALIQGLAGYQKQIGSYSAFAFYNGGQIQRWQVDNRWTTDNPDPNAKYPKLTSLQMGSGTIQTSTYWNRDGSFARLKNLQIGYSIPSEVLQKWKISRLRLYFSGQNLFSLNKFYKGWDPEMTNATGDGSQFYPITKVYTFGINLNL</sequence>
<evidence type="ECO:0000256" key="5">
    <source>
        <dbReference type="ARBA" id="ARBA00023136"/>
    </source>
</evidence>
<dbReference type="InterPro" id="IPR039426">
    <property type="entry name" value="TonB-dep_rcpt-like"/>
</dbReference>
<dbReference type="GO" id="GO:0009279">
    <property type="term" value="C:cell outer membrane"/>
    <property type="evidence" value="ECO:0007669"/>
    <property type="project" value="UniProtKB-SubCell"/>
</dbReference>
<keyword evidence="8" id="KW-0732">Signal</keyword>
<keyword evidence="2 7" id="KW-0813">Transport</keyword>
<dbReference type="Gene3D" id="2.40.170.20">
    <property type="entry name" value="TonB-dependent receptor, beta-barrel domain"/>
    <property type="match status" value="1"/>
</dbReference>
<dbReference type="Proteomes" id="UP000239590">
    <property type="component" value="Unassembled WGS sequence"/>
</dbReference>
<gene>
    <name evidence="10" type="ORF">C5O19_22360</name>
</gene>
<dbReference type="AlphaFoldDB" id="A0A2S7IG67"/>
<reference evidence="11" key="1">
    <citation type="submission" date="2018-02" db="EMBL/GenBank/DDBJ databases">
        <title>Genome sequencing of Solimonas sp. HR-BB.</title>
        <authorList>
            <person name="Lee Y."/>
            <person name="Jeon C.O."/>
        </authorList>
    </citation>
    <scope>NUCLEOTIDE SEQUENCE [LARGE SCALE GENOMIC DNA]</scope>
    <source>
        <strain evidence="11">HR-U</strain>
    </source>
</reference>
<evidence type="ECO:0000256" key="7">
    <source>
        <dbReference type="PROSITE-ProRule" id="PRU01360"/>
    </source>
</evidence>
<comment type="subcellular location">
    <subcellularLocation>
        <location evidence="1 7">Cell outer membrane</location>
        <topology evidence="1 7">Multi-pass membrane protein</topology>
    </subcellularLocation>
</comment>
<evidence type="ECO:0000256" key="3">
    <source>
        <dbReference type="ARBA" id="ARBA00022452"/>
    </source>
</evidence>
<evidence type="ECO:0000256" key="6">
    <source>
        <dbReference type="ARBA" id="ARBA00023237"/>
    </source>
</evidence>
<dbReference type="Pfam" id="PF13715">
    <property type="entry name" value="CarbopepD_reg_2"/>
    <property type="match status" value="1"/>
</dbReference>
<dbReference type="InterPro" id="IPR037066">
    <property type="entry name" value="Plug_dom_sf"/>
</dbReference>
<evidence type="ECO:0000313" key="10">
    <source>
        <dbReference type="EMBL" id="PQA54494.1"/>
    </source>
</evidence>
<dbReference type="InterPro" id="IPR036942">
    <property type="entry name" value="Beta-barrel_TonB_sf"/>
</dbReference>
<comment type="similarity">
    <text evidence="7">Belongs to the TonB-dependent receptor family.</text>
</comment>
<evidence type="ECO:0000256" key="4">
    <source>
        <dbReference type="ARBA" id="ARBA00022692"/>
    </source>
</evidence>
<name>A0A2S7IG67_9BACT</name>
<feature type="domain" description="TonB-dependent receptor plug" evidence="9">
    <location>
        <begin position="141"/>
        <end position="247"/>
    </location>
</feature>
<dbReference type="Gene3D" id="2.60.40.1120">
    <property type="entry name" value="Carboxypeptidase-like, regulatory domain"/>
    <property type="match status" value="1"/>
</dbReference>